<evidence type="ECO:0000256" key="1">
    <source>
        <dbReference type="ARBA" id="ARBA00006347"/>
    </source>
</evidence>
<comment type="similarity">
    <text evidence="1">Belongs to the protein disulfide isomerase family.</text>
</comment>
<sequence length="1277" mass="140322">MTMLGLLHSLRLKPGSVTRNSSLSAFHEVVPLSLQPIMSRAMIPFVAVLLLATGTEAFEEVLQSEERQVLPGDIVSSLGVPKQVLELNQHIFAGNALQPMGGGSEQWVISFCPQWWEPCQQLEPIFSDLAASWQSRLNTDDFTLQVRFAHVDCAIDKVLCNEQGVEDYPTLAYYKGGRQVSQAPRYGRDMRKQLGAWVDKVLTPNSEVAAAAVGSASLLKSLWPGEHVYALDIALTLAALVASLRAVAVYFQRLLRKQHRQYDLARVLLNIFRSFLPCEVAFKDRILLMLGLDHQVIFKCKVRDCMSCWSGNRFRPIKLDIDQVRDLPSADLFAANNVFIEFFLGYNEPMKTRVHNNAGSDCVLREIIQLNFDECLLLVIAPLTRCKYEVLHIPFSDALRLSAFSVSVSKSIWGTSYSLSRIMDMLLGVLGGGSDTTDPAGTGFATVSMQLTDMASNDKESGISFLGVNGATSLKAEICGRVPDISDASHYREARKLLQDLGGASALKEELAFSGFVDGVSGQLTLNPKPFNVFAQFAAGIQTQPRSVEEQAKLGEFQHKFMICSNRHDNDIHWDSTDPKWINKASMAKRHRFLTTKNLHWQWFNPLVFGLVDAEDNGVPVRSALAEVEQMKTAALLYAKASGWTDKIGLFVNTYGHNSVNSLFVHVLDMNDLGPGFSFQAYKCLPLDAVLKVLREEVASGFTPTAVSAGDIPALRQKAQGRTFFFAGTDGATSIKEEIVGRMPVIKDASSYRAVRRMLMEELGGTEHLREELCRYGFLNTENERLTTGFKPFNVFARVASGEMKQPGMEEEQVHLGDFVEDFMVCSNRPENDDHWDSDDKEWVGKASMSKRHKFLTVKDLHWQWFNAVSFGIVPDKYNGAPLEKALAKVELMKAAALLYTANAGGWSDKVGLFFHVFGHNSVNSLHLHIVDLEVVGPTFWHFEYKNCPMDVVLKVMREEVESMLKVSDGRRAESKASAGGGTAFMSGDATQAAAQAANAAAQAAQAMITNQNAKADDSGRLHAGTENEILSLNVGGELVSVLRSTLLLAPSGSMLREVGSLGSRMLSQLDDDRRPFLDYPPVAFKIIVDHLRLIKLTPRTALLERVEDMVLGSPQPGYSNQEYPRLPKQPMGRTVSLLAHGRACGVCARAYAECLALPGPCVELGADAGGCQRTGCFPAHDGRLMELLEEAALLVLPCWPRSCGVFMAASEFDVFVGGSCDSFAGRSRGAFAGWWPVCASEGLAVVRGALSALRAVSATARPPSFSGLNDGLFRSF</sequence>
<dbReference type="InterPro" id="IPR013766">
    <property type="entry name" value="Thioredoxin_domain"/>
</dbReference>
<dbReference type="PANTHER" id="PTHR45672">
    <property type="entry name" value="PROTEIN DISULFIDE-ISOMERASE C17H9.14C-RELATED"/>
    <property type="match status" value="1"/>
</dbReference>
<dbReference type="Proteomes" id="UP000626109">
    <property type="component" value="Unassembled WGS sequence"/>
</dbReference>
<dbReference type="InterPro" id="IPR011333">
    <property type="entry name" value="SKP1/BTB/POZ_sf"/>
</dbReference>
<reference evidence="4" key="1">
    <citation type="submission" date="2021-02" db="EMBL/GenBank/DDBJ databases">
        <authorList>
            <person name="Dougan E. K."/>
            <person name="Rhodes N."/>
            <person name="Thang M."/>
            <person name="Chan C."/>
        </authorList>
    </citation>
    <scope>NUCLEOTIDE SEQUENCE</scope>
</reference>
<keyword evidence="2" id="KW-0732">Signal</keyword>
<dbReference type="GO" id="GO:0006457">
    <property type="term" value="P:protein folding"/>
    <property type="evidence" value="ECO:0007669"/>
    <property type="project" value="TreeGrafter"/>
</dbReference>
<protein>
    <recommendedName>
        <fullName evidence="3">Thioredoxin domain-containing protein</fullName>
    </recommendedName>
</protein>
<name>A0A813LPF6_POLGL</name>
<evidence type="ECO:0000256" key="2">
    <source>
        <dbReference type="ARBA" id="ARBA00022729"/>
    </source>
</evidence>
<gene>
    <name evidence="4" type="ORF">PGLA2088_LOCUS49721</name>
</gene>
<organism evidence="4 5">
    <name type="scientific">Polarella glacialis</name>
    <name type="common">Dinoflagellate</name>
    <dbReference type="NCBI Taxonomy" id="89957"/>
    <lineage>
        <taxon>Eukaryota</taxon>
        <taxon>Sar</taxon>
        <taxon>Alveolata</taxon>
        <taxon>Dinophyceae</taxon>
        <taxon>Suessiales</taxon>
        <taxon>Suessiaceae</taxon>
        <taxon>Polarella</taxon>
    </lineage>
</organism>
<dbReference type="Pfam" id="PF00085">
    <property type="entry name" value="Thioredoxin"/>
    <property type="match status" value="1"/>
</dbReference>
<feature type="domain" description="Thioredoxin" evidence="3">
    <location>
        <begin position="51"/>
        <end position="203"/>
    </location>
</feature>
<dbReference type="SUPFAM" id="SSF54695">
    <property type="entry name" value="POZ domain"/>
    <property type="match status" value="1"/>
</dbReference>
<dbReference type="EMBL" id="CAJNNW010037138">
    <property type="protein sequence ID" value="CAE8739683.1"/>
    <property type="molecule type" value="Genomic_DNA"/>
</dbReference>
<dbReference type="InterPro" id="IPR051063">
    <property type="entry name" value="PDI"/>
</dbReference>
<dbReference type="PROSITE" id="PS51352">
    <property type="entry name" value="THIOREDOXIN_2"/>
    <property type="match status" value="1"/>
</dbReference>
<dbReference type="Gene3D" id="3.40.30.10">
    <property type="entry name" value="Glutaredoxin"/>
    <property type="match status" value="1"/>
</dbReference>
<evidence type="ECO:0000259" key="3">
    <source>
        <dbReference type="PROSITE" id="PS51352"/>
    </source>
</evidence>
<dbReference type="GO" id="GO:0005783">
    <property type="term" value="C:endoplasmic reticulum"/>
    <property type="evidence" value="ECO:0007669"/>
    <property type="project" value="TreeGrafter"/>
</dbReference>
<dbReference type="AlphaFoldDB" id="A0A813LPF6"/>
<dbReference type="InterPro" id="IPR036249">
    <property type="entry name" value="Thioredoxin-like_sf"/>
</dbReference>
<dbReference type="GO" id="GO:0003756">
    <property type="term" value="F:protein disulfide isomerase activity"/>
    <property type="evidence" value="ECO:0007669"/>
    <property type="project" value="TreeGrafter"/>
</dbReference>
<comment type="caution">
    <text evidence="4">The sequence shown here is derived from an EMBL/GenBank/DDBJ whole genome shotgun (WGS) entry which is preliminary data.</text>
</comment>
<evidence type="ECO:0000313" key="4">
    <source>
        <dbReference type="EMBL" id="CAE8739683.1"/>
    </source>
</evidence>
<dbReference type="SUPFAM" id="SSF52833">
    <property type="entry name" value="Thioredoxin-like"/>
    <property type="match status" value="1"/>
</dbReference>
<accession>A0A813LPF6</accession>
<proteinExistence type="inferred from homology"/>
<evidence type="ECO:0000313" key="5">
    <source>
        <dbReference type="Proteomes" id="UP000626109"/>
    </source>
</evidence>
<dbReference type="CDD" id="cd02961">
    <property type="entry name" value="PDI_a_family"/>
    <property type="match status" value="1"/>
</dbReference>
<dbReference type="Gene3D" id="3.30.710.10">
    <property type="entry name" value="Potassium Channel Kv1.1, Chain A"/>
    <property type="match status" value="1"/>
</dbReference>
<dbReference type="PANTHER" id="PTHR45672:SF3">
    <property type="entry name" value="THIOREDOXIN DOMAIN-CONTAINING PROTEIN 5"/>
    <property type="match status" value="1"/>
</dbReference>